<evidence type="ECO:0000256" key="1">
    <source>
        <dbReference type="ARBA" id="ARBA00004162"/>
    </source>
</evidence>
<dbReference type="AlphaFoldDB" id="A0A9D9HDH6"/>
<organism evidence="8 9">
    <name type="scientific">Candidatus Enterocola intestinipullorum</name>
    <dbReference type="NCBI Taxonomy" id="2840783"/>
    <lineage>
        <taxon>Bacteria</taxon>
        <taxon>Pseudomonadati</taxon>
        <taxon>Bacteroidota</taxon>
        <taxon>Bacteroidia</taxon>
        <taxon>Bacteroidales</taxon>
        <taxon>Candidatus Enterocola</taxon>
    </lineage>
</organism>
<evidence type="ECO:0000259" key="7">
    <source>
        <dbReference type="Pfam" id="PF04024"/>
    </source>
</evidence>
<name>A0A9D9HDH6_9BACT</name>
<keyword evidence="5 6" id="KW-0472">Membrane</keyword>
<reference evidence="8" key="1">
    <citation type="submission" date="2020-10" db="EMBL/GenBank/DDBJ databases">
        <authorList>
            <person name="Gilroy R."/>
        </authorList>
    </citation>
    <scope>NUCLEOTIDE SEQUENCE</scope>
    <source>
        <strain evidence="8">D3-1215</strain>
    </source>
</reference>
<evidence type="ECO:0000256" key="5">
    <source>
        <dbReference type="ARBA" id="ARBA00023136"/>
    </source>
</evidence>
<protein>
    <submittedName>
        <fullName evidence="8">PspC domain-containing protein</fullName>
    </submittedName>
</protein>
<evidence type="ECO:0000313" key="8">
    <source>
        <dbReference type="EMBL" id="MBO8446909.1"/>
    </source>
</evidence>
<gene>
    <name evidence="8" type="ORF">IAC32_04090</name>
</gene>
<evidence type="ECO:0000256" key="6">
    <source>
        <dbReference type="SAM" id="Phobius"/>
    </source>
</evidence>
<dbReference type="Proteomes" id="UP000823637">
    <property type="component" value="Unassembled WGS sequence"/>
</dbReference>
<dbReference type="EMBL" id="JADIMR010000057">
    <property type="protein sequence ID" value="MBO8446909.1"/>
    <property type="molecule type" value="Genomic_DNA"/>
</dbReference>
<dbReference type="PANTHER" id="PTHR33885:SF3">
    <property type="entry name" value="PHAGE SHOCK PROTEIN C"/>
    <property type="match status" value="1"/>
</dbReference>
<evidence type="ECO:0000256" key="4">
    <source>
        <dbReference type="ARBA" id="ARBA00022989"/>
    </source>
</evidence>
<dbReference type="InterPro" id="IPR052027">
    <property type="entry name" value="PspC"/>
</dbReference>
<sequence length="60" mass="6621">MKKSLHLSENRMILGVCGGIAEYFDIDPTVVRVITVILALCGFIGIGLYLVVWLVLKLSE</sequence>
<feature type="transmembrane region" description="Helical" evidence="6">
    <location>
        <begin position="33"/>
        <end position="56"/>
    </location>
</feature>
<evidence type="ECO:0000256" key="3">
    <source>
        <dbReference type="ARBA" id="ARBA00022692"/>
    </source>
</evidence>
<evidence type="ECO:0000313" key="9">
    <source>
        <dbReference type="Proteomes" id="UP000823637"/>
    </source>
</evidence>
<feature type="domain" description="Phage shock protein PspC N-terminal" evidence="7">
    <location>
        <begin position="8"/>
        <end position="57"/>
    </location>
</feature>
<reference evidence="8" key="2">
    <citation type="journal article" date="2021" name="PeerJ">
        <title>Extensive microbial diversity within the chicken gut microbiome revealed by metagenomics and culture.</title>
        <authorList>
            <person name="Gilroy R."/>
            <person name="Ravi A."/>
            <person name="Getino M."/>
            <person name="Pursley I."/>
            <person name="Horton D.L."/>
            <person name="Alikhan N.F."/>
            <person name="Baker D."/>
            <person name="Gharbi K."/>
            <person name="Hall N."/>
            <person name="Watson M."/>
            <person name="Adriaenssens E.M."/>
            <person name="Foster-Nyarko E."/>
            <person name="Jarju S."/>
            <person name="Secka A."/>
            <person name="Antonio M."/>
            <person name="Oren A."/>
            <person name="Chaudhuri R.R."/>
            <person name="La Ragione R."/>
            <person name="Hildebrand F."/>
            <person name="Pallen M.J."/>
        </authorList>
    </citation>
    <scope>NUCLEOTIDE SEQUENCE</scope>
    <source>
        <strain evidence="8">D3-1215</strain>
    </source>
</reference>
<dbReference type="PANTHER" id="PTHR33885">
    <property type="entry name" value="PHAGE SHOCK PROTEIN C"/>
    <property type="match status" value="1"/>
</dbReference>
<accession>A0A9D9HDH6</accession>
<evidence type="ECO:0000256" key="2">
    <source>
        <dbReference type="ARBA" id="ARBA00022475"/>
    </source>
</evidence>
<dbReference type="InterPro" id="IPR007168">
    <property type="entry name" value="Phageshock_PspC_N"/>
</dbReference>
<dbReference type="Pfam" id="PF04024">
    <property type="entry name" value="PspC"/>
    <property type="match status" value="1"/>
</dbReference>
<proteinExistence type="predicted"/>
<keyword evidence="3 6" id="KW-0812">Transmembrane</keyword>
<dbReference type="GO" id="GO:0005886">
    <property type="term" value="C:plasma membrane"/>
    <property type="evidence" value="ECO:0007669"/>
    <property type="project" value="UniProtKB-SubCell"/>
</dbReference>
<keyword evidence="2" id="KW-1003">Cell membrane</keyword>
<comment type="subcellular location">
    <subcellularLocation>
        <location evidence="1">Cell membrane</location>
        <topology evidence="1">Single-pass membrane protein</topology>
    </subcellularLocation>
</comment>
<comment type="caution">
    <text evidence="8">The sequence shown here is derived from an EMBL/GenBank/DDBJ whole genome shotgun (WGS) entry which is preliminary data.</text>
</comment>
<keyword evidence="4 6" id="KW-1133">Transmembrane helix</keyword>